<reference evidence="2" key="1">
    <citation type="submission" date="2021-01" db="EMBL/GenBank/DDBJ databases">
        <authorList>
            <person name="Rakov C."/>
            <person name="Alkalay-Oren S."/>
            <person name="Coppenhagen-Glazer S."/>
            <person name="Hazan R."/>
        </authorList>
    </citation>
    <scope>NUCLEOTIDE SEQUENCE</scope>
</reference>
<accession>A0A889IQ27</accession>
<organism evidence="2 3">
    <name type="scientific">Burkholderia phage BCSR52</name>
    <dbReference type="NCBI Taxonomy" id="2805748"/>
    <lineage>
        <taxon>Viruses</taxon>
        <taxon>Duplodnaviria</taxon>
        <taxon>Heunggongvirae</taxon>
        <taxon>Uroviricota</taxon>
        <taxon>Caudoviricetes</taxon>
        <taxon>Lindbergviridae</taxon>
        <taxon>Irusalimvirus</taxon>
        <taxon>Irusalimvirus BCSR52</taxon>
    </lineage>
</organism>
<evidence type="ECO:0000313" key="2">
    <source>
        <dbReference type="EMBL" id="QRE00371.1"/>
    </source>
</evidence>
<name>A0A889IQ27_9CAUD</name>
<sequence>MTVKASIKASVKLTFFGVLPGWREYFKMLDVVDSSSKKSNFKASKKRQRRAPEPLGRGSPIVPNAGIEAWYRREMNSVVRAMIDDYREKIKEAIEHPELQRFYGDAAAKTIFTRVLEKLEKVWRETFEGFASKCAPEFVGKTEQSVTTSTLASLSVAGVSEPRATYNEAIANTLSASVDFNHTLITGIQQETHEKIYNAVMLSLTSPNPEEQGTSGIVKAIQEAGITAKNRVDLISRDQTSKLYSSLSDERMKQNGCEEFEWLHSSAGKTPRESHVHLNERIFRLDDPRLWEVGGELNLKKGDVGPPGWAINCRCRKLPVFR</sequence>
<proteinExistence type="predicted"/>
<dbReference type="Pfam" id="PF04233">
    <property type="entry name" value="Phage_Mu_F"/>
    <property type="match status" value="1"/>
</dbReference>
<evidence type="ECO:0000313" key="3">
    <source>
        <dbReference type="Proteomes" id="UP000622430"/>
    </source>
</evidence>
<dbReference type="EMBL" id="MW460246">
    <property type="protein sequence ID" value="QRE00371.1"/>
    <property type="molecule type" value="Genomic_DNA"/>
</dbReference>
<evidence type="ECO:0000259" key="1">
    <source>
        <dbReference type="Pfam" id="PF04233"/>
    </source>
</evidence>
<dbReference type="InterPro" id="IPR006528">
    <property type="entry name" value="Phage_head_morphogenesis_dom"/>
</dbReference>
<dbReference type="Proteomes" id="UP000622430">
    <property type="component" value="Segment"/>
</dbReference>
<keyword evidence="3" id="KW-1185">Reference proteome</keyword>
<feature type="domain" description="Phage head morphogenesis" evidence="1">
    <location>
        <begin position="213"/>
        <end position="316"/>
    </location>
</feature>
<protein>
    <submittedName>
        <fullName evidence="2">Minor capsid protein</fullName>
    </submittedName>
</protein>